<keyword evidence="4" id="KW-1185">Reference proteome</keyword>
<dbReference type="GO" id="GO:0004620">
    <property type="term" value="F:phospholipase activity"/>
    <property type="evidence" value="ECO:0007669"/>
    <property type="project" value="TreeGrafter"/>
</dbReference>
<feature type="compositionally biased region" description="Low complexity" evidence="1">
    <location>
        <begin position="173"/>
        <end position="183"/>
    </location>
</feature>
<gene>
    <name evidence="3" type="ORF">B0I36DRAFT_330281</name>
</gene>
<dbReference type="InterPro" id="IPR058055">
    <property type="entry name" value="PA-PLA1"/>
</dbReference>
<dbReference type="GO" id="GO:0046872">
    <property type="term" value="F:metal ion binding"/>
    <property type="evidence" value="ECO:0007669"/>
    <property type="project" value="InterPro"/>
</dbReference>
<accession>A0A9P9BK52</accession>
<dbReference type="AlphaFoldDB" id="A0A9P9BK52"/>
<evidence type="ECO:0000256" key="1">
    <source>
        <dbReference type="SAM" id="MobiDB-lite"/>
    </source>
</evidence>
<evidence type="ECO:0000313" key="3">
    <source>
        <dbReference type="EMBL" id="KAH7026274.1"/>
    </source>
</evidence>
<name>A0A9P9BK52_9PEZI</name>
<feature type="region of interest" description="Disordered" evidence="1">
    <location>
        <begin position="156"/>
        <end position="194"/>
    </location>
</feature>
<dbReference type="OrthoDB" id="431378at2759"/>
<proteinExistence type="predicted"/>
<dbReference type="InterPro" id="IPR004177">
    <property type="entry name" value="DDHD_dom"/>
</dbReference>
<comment type="caution">
    <text evidence="3">The sequence shown here is derived from an EMBL/GenBank/DDBJ whole genome shotgun (WGS) entry which is preliminary data.</text>
</comment>
<reference evidence="3" key="1">
    <citation type="journal article" date="2021" name="Nat. Commun.">
        <title>Genetic determinants of endophytism in the Arabidopsis root mycobiome.</title>
        <authorList>
            <person name="Mesny F."/>
            <person name="Miyauchi S."/>
            <person name="Thiergart T."/>
            <person name="Pickel B."/>
            <person name="Atanasova L."/>
            <person name="Karlsson M."/>
            <person name="Huettel B."/>
            <person name="Barry K.W."/>
            <person name="Haridas S."/>
            <person name="Chen C."/>
            <person name="Bauer D."/>
            <person name="Andreopoulos W."/>
            <person name="Pangilinan J."/>
            <person name="LaButti K."/>
            <person name="Riley R."/>
            <person name="Lipzen A."/>
            <person name="Clum A."/>
            <person name="Drula E."/>
            <person name="Henrissat B."/>
            <person name="Kohler A."/>
            <person name="Grigoriev I.V."/>
            <person name="Martin F.M."/>
            <person name="Hacquard S."/>
        </authorList>
    </citation>
    <scope>NUCLEOTIDE SEQUENCE</scope>
    <source>
        <strain evidence="3">MPI-CAGE-CH-0230</strain>
    </source>
</reference>
<dbReference type="InterPro" id="IPR055555">
    <property type="entry name" value="PA-PLA1_DUF7131"/>
</dbReference>
<dbReference type="Pfam" id="PF23463">
    <property type="entry name" value="WWE_2"/>
    <property type="match status" value="1"/>
</dbReference>
<dbReference type="PANTHER" id="PTHR23509">
    <property type="entry name" value="PA-PL1 PHOSPHOLIPASE FAMILY"/>
    <property type="match status" value="1"/>
</dbReference>
<dbReference type="GO" id="GO:0005737">
    <property type="term" value="C:cytoplasm"/>
    <property type="evidence" value="ECO:0007669"/>
    <property type="project" value="TreeGrafter"/>
</dbReference>
<dbReference type="Proteomes" id="UP000756346">
    <property type="component" value="Unassembled WGS sequence"/>
</dbReference>
<feature type="region of interest" description="Disordered" evidence="1">
    <location>
        <begin position="287"/>
        <end position="306"/>
    </location>
</feature>
<feature type="domain" description="DDHD" evidence="2">
    <location>
        <begin position="682"/>
        <end position="1044"/>
    </location>
</feature>
<feature type="compositionally biased region" description="Low complexity" evidence="1">
    <location>
        <begin position="377"/>
        <end position="388"/>
    </location>
</feature>
<dbReference type="SUPFAM" id="SSF53474">
    <property type="entry name" value="alpha/beta-Hydrolases"/>
    <property type="match status" value="1"/>
</dbReference>
<sequence>MTPPQKPSPGANDASAQPAGTTDKKPEKSYFASAVESINPWGASRSSTPTPKDGTAPPPSKPAAGGTAPKKADDHSINSLYGRSFKSYPPDCPPLKVMWFHAIDIPKRKPQFLKSKKEAEEVKPNPAKKFLAFSNDDARSIEASYQRLLEEAEADRMASRSGHFRSRSQTQNSTTKSGGSDPTSGGGSRPNAKVPVNEDYLFEVDIDTRELAPVYWLGPIYEVRRGTWFYQEASTLRPCDENLAAQLEEGYLKVKPWAYAGRGRSNSGAPQDVTPKASVENLKSAAKAQSDAVPKNTTTTATAEQQQPQAHRLFGTYMNSVATYQDANTAWLSSEGVFSWVTSSVYQRFAGGGYMNGVKLVRGYTDPGKAKDEKKTTTPTTATFPEGAAKAEGDGTPKALKRRSAPASAQSEAGLVRVEDRPDQVKSTAGSQLKDKLSSVLDTSQSTATQDEEVRQLEEQEIRDDYTGQDGEKQGREIEHLVLVTHGIGQMLSMRMESVNFVHDVNLLRKTTKSVYTYSADLKALNGEPENGPGNCRVQVLPVCWRHMLDFPKRKEKKGEHDLTDAFADEDEYPSLEDITIEGLAFARSLISDLALDVLLYQSAYREQITEIVLKECNRIYHLFKQRNPGFKGKVHIAGHSLGSAIMFDILCRQKEKSQEQQVLRNPKRAAPSQSHSKELSFDFEVDDFYCLGSPVGLFQMLKGRTIAARKQPNAAPSESPLVPEDDDPFLLAEQRMERVSPITGLSFSVSSPKAAQLFNIFHPSDPIAYRLEPLISPAMSSLKPQILPYTKRGFLGAVAPQGLSGIGVKVGQSVSGLWSGITSGIASSLLTRGLGFTNEDVAAFNASGQAQQTQAATAAAAAAASSNSSPPLAAGTNIGDAAGVVSTEKAAMESASQKADMRKRALARHGSMSPSLSRRATGGGANQQSGAEEGTESNPILIDDELETLYARFQKKRVEEHKDSISRADEGQELGEAWAAEERKAQKLRREELKVRALNRNGRVDYAIQESALDFNPINTIASHMCYWQDEDVSHFMLSQMLSNRSMAKVTDEPLKFNFGQH</sequence>
<dbReference type="RefSeq" id="XP_046009491.1">
    <property type="nucleotide sequence ID" value="XM_046154818.1"/>
</dbReference>
<feature type="compositionally biased region" description="Polar residues" evidence="1">
    <location>
        <begin position="440"/>
        <end position="449"/>
    </location>
</feature>
<dbReference type="SMART" id="SM01127">
    <property type="entry name" value="DDHD"/>
    <property type="match status" value="1"/>
</dbReference>
<dbReference type="GeneID" id="70184364"/>
<feature type="region of interest" description="Disordered" evidence="1">
    <location>
        <begin position="1"/>
        <end position="75"/>
    </location>
</feature>
<feature type="region of interest" description="Disordered" evidence="1">
    <location>
        <begin position="894"/>
        <end position="942"/>
    </location>
</feature>
<feature type="compositionally biased region" description="Low complexity" evidence="1">
    <location>
        <begin position="297"/>
        <end position="306"/>
    </location>
</feature>
<dbReference type="EMBL" id="JAGTJQ010000008">
    <property type="protein sequence ID" value="KAH7026274.1"/>
    <property type="molecule type" value="Genomic_DNA"/>
</dbReference>
<dbReference type="InterPro" id="IPR029058">
    <property type="entry name" value="AB_hydrolase_fold"/>
</dbReference>
<feature type="region of interest" description="Disordered" evidence="1">
    <location>
        <begin position="367"/>
        <end position="474"/>
    </location>
</feature>
<dbReference type="Pfam" id="PF02862">
    <property type="entry name" value="DDHD"/>
    <property type="match status" value="1"/>
</dbReference>
<protein>
    <submittedName>
        <fullName evidence="3">DDHD domain-containing protein</fullName>
    </submittedName>
</protein>
<dbReference type="InterPro" id="IPR057826">
    <property type="entry name" value="WWE_C20G8.02"/>
</dbReference>
<feature type="compositionally biased region" description="Basic and acidic residues" evidence="1">
    <location>
        <begin position="452"/>
        <end position="474"/>
    </location>
</feature>
<organism evidence="3 4">
    <name type="scientific">Microdochium trichocladiopsis</name>
    <dbReference type="NCBI Taxonomy" id="1682393"/>
    <lineage>
        <taxon>Eukaryota</taxon>
        <taxon>Fungi</taxon>
        <taxon>Dikarya</taxon>
        <taxon>Ascomycota</taxon>
        <taxon>Pezizomycotina</taxon>
        <taxon>Sordariomycetes</taxon>
        <taxon>Xylariomycetidae</taxon>
        <taxon>Xylariales</taxon>
        <taxon>Microdochiaceae</taxon>
        <taxon>Microdochium</taxon>
    </lineage>
</organism>
<dbReference type="PROSITE" id="PS51043">
    <property type="entry name" value="DDHD"/>
    <property type="match status" value="1"/>
</dbReference>
<evidence type="ECO:0000259" key="2">
    <source>
        <dbReference type="PROSITE" id="PS51043"/>
    </source>
</evidence>
<dbReference type="Pfam" id="PF23465">
    <property type="entry name" value="DUF7131"/>
    <property type="match status" value="1"/>
</dbReference>
<dbReference type="PANTHER" id="PTHR23509:SF10">
    <property type="entry name" value="LD21067P"/>
    <property type="match status" value="1"/>
</dbReference>
<evidence type="ECO:0000313" key="4">
    <source>
        <dbReference type="Proteomes" id="UP000756346"/>
    </source>
</evidence>